<keyword evidence="9" id="KW-1185">Reference proteome</keyword>
<accession>B3S5W2</accession>
<dbReference type="CDD" id="cd00063">
    <property type="entry name" value="FN3"/>
    <property type="match status" value="2"/>
</dbReference>
<dbReference type="InterPro" id="IPR013098">
    <property type="entry name" value="Ig_I-set"/>
</dbReference>
<dbReference type="OMA" id="RINCDFI"/>
<dbReference type="PROSITE" id="PS50835">
    <property type="entry name" value="IG_LIKE"/>
    <property type="match status" value="4"/>
</dbReference>
<dbReference type="InterPro" id="IPR036116">
    <property type="entry name" value="FN3_sf"/>
</dbReference>
<dbReference type="SMART" id="SM00408">
    <property type="entry name" value="IGc2"/>
    <property type="match status" value="5"/>
</dbReference>
<proteinExistence type="predicted"/>
<dbReference type="InterPro" id="IPR003961">
    <property type="entry name" value="FN3_dom"/>
</dbReference>
<dbReference type="Proteomes" id="UP000009022">
    <property type="component" value="Unassembled WGS sequence"/>
</dbReference>
<dbReference type="GeneID" id="6756725"/>
<dbReference type="CDD" id="cd00096">
    <property type="entry name" value="Ig"/>
    <property type="match status" value="2"/>
</dbReference>
<dbReference type="InterPro" id="IPR007110">
    <property type="entry name" value="Ig-like_dom"/>
</dbReference>
<dbReference type="Pfam" id="PF07679">
    <property type="entry name" value="I-set"/>
    <property type="match status" value="1"/>
</dbReference>
<dbReference type="InterPro" id="IPR013783">
    <property type="entry name" value="Ig-like_fold"/>
</dbReference>
<evidence type="ECO:0000256" key="5">
    <source>
        <dbReference type="SAM" id="Phobius"/>
    </source>
</evidence>
<dbReference type="STRING" id="10228.B3S5W2"/>
<keyword evidence="5" id="KW-0472">Membrane</keyword>
<keyword evidence="2" id="KW-0677">Repeat</keyword>
<dbReference type="SUPFAM" id="SSF48726">
    <property type="entry name" value="Immunoglobulin"/>
    <property type="match status" value="5"/>
</dbReference>
<dbReference type="EMBL" id="DS985251">
    <property type="protein sequence ID" value="EDV21986.1"/>
    <property type="molecule type" value="Genomic_DNA"/>
</dbReference>
<dbReference type="SUPFAM" id="SSF49265">
    <property type="entry name" value="Fibronectin type III"/>
    <property type="match status" value="1"/>
</dbReference>
<keyword evidence="3" id="KW-1015">Disulfide bond</keyword>
<feature type="transmembrane region" description="Helical" evidence="5">
    <location>
        <begin position="700"/>
        <end position="722"/>
    </location>
</feature>
<dbReference type="RefSeq" id="XP_002115623.1">
    <property type="nucleotide sequence ID" value="XM_002115587.1"/>
</dbReference>
<dbReference type="PROSITE" id="PS50853">
    <property type="entry name" value="FN3"/>
    <property type="match status" value="2"/>
</dbReference>
<dbReference type="eggNOG" id="KOG3510">
    <property type="taxonomic scope" value="Eukaryota"/>
</dbReference>
<feature type="domain" description="Fibronectin type-III" evidence="7">
    <location>
        <begin position="505"/>
        <end position="595"/>
    </location>
</feature>
<evidence type="ECO:0000256" key="1">
    <source>
        <dbReference type="ARBA" id="ARBA00022729"/>
    </source>
</evidence>
<evidence type="ECO:0000259" key="6">
    <source>
        <dbReference type="PROSITE" id="PS50835"/>
    </source>
</evidence>
<dbReference type="FunCoup" id="B3S5W2">
    <property type="interactions" value="320"/>
</dbReference>
<dbReference type="Gene3D" id="2.60.40.10">
    <property type="entry name" value="Immunoglobulins"/>
    <property type="match status" value="7"/>
</dbReference>
<dbReference type="SMART" id="SM00060">
    <property type="entry name" value="FN3"/>
    <property type="match status" value="2"/>
</dbReference>
<keyword evidence="1" id="KW-0732">Signal</keyword>
<feature type="domain" description="Fibronectin type-III" evidence="7">
    <location>
        <begin position="599"/>
        <end position="693"/>
    </location>
</feature>
<feature type="domain" description="Ig-like" evidence="6">
    <location>
        <begin position="212"/>
        <end position="304"/>
    </location>
</feature>
<keyword evidence="4" id="KW-0393">Immunoglobulin domain</keyword>
<gene>
    <name evidence="8" type="ORF">TRIADDRAFT_59528</name>
</gene>
<evidence type="ECO:0000313" key="9">
    <source>
        <dbReference type="Proteomes" id="UP000009022"/>
    </source>
</evidence>
<feature type="domain" description="Ig-like" evidence="6">
    <location>
        <begin position="30"/>
        <end position="110"/>
    </location>
</feature>
<name>B3S5W2_TRIAD</name>
<dbReference type="InterPro" id="IPR051170">
    <property type="entry name" value="Neural/epithelial_adhesion"/>
</dbReference>
<organism evidence="8 9">
    <name type="scientific">Trichoplax adhaerens</name>
    <name type="common">Trichoplax reptans</name>
    <dbReference type="NCBI Taxonomy" id="10228"/>
    <lineage>
        <taxon>Eukaryota</taxon>
        <taxon>Metazoa</taxon>
        <taxon>Placozoa</taxon>
        <taxon>Uniplacotomia</taxon>
        <taxon>Trichoplacea</taxon>
        <taxon>Trichoplacidae</taxon>
        <taxon>Trichoplax</taxon>
    </lineage>
</organism>
<evidence type="ECO:0000259" key="7">
    <source>
        <dbReference type="PROSITE" id="PS50853"/>
    </source>
</evidence>
<dbReference type="SMART" id="SM00409">
    <property type="entry name" value="IG"/>
    <property type="match status" value="5"/>
</dbReference>
<dbReference type="Pfam" id="PF13927">
    <property type="entry name" value="Ig_3"/>
    <property type="match status" value="3"/>
</dbReference>
<dbReference type="PhylomeDB" id="B3S5W2"/>
<dbReference type="OrthoDB" id="190835at2759"/>
<dbReference type="InterPro" id="IPR036179">
    <property type="entry name" value="Ig-like_dom_sf"/>
</dbReference>
<dbReference type="PANTHER" id="PTHR12231">
    <property type="entry name" value="CTX-RELATED TYPE I TRANSMEMBRANE PROTEIN"/>
    <property type="match status" value="1"/>
</dbReference>
<dbReference type="PANTHER" id="PTHR12231:SF253">
    <property type="entry name" value="DPR-INTERACTING PROTEIN ETA, ISOFORM B-RELATED"/>
    <property type="match status" value="1"/>
</dbReference>
<evidence type="ECO:0000313" key="8">
    <source>
        <dbReference type="EMBL" id="EDV21986.1"/>
    </source>
</evidence>
<keyword evidence="5" id="KW-1133">Transmembrane helix</keyword>
<protein>
    <submittedName>
        <fullName evidence="8">Uncharacterized protein</fullName>
    </submittedName>
</protein>
<dbReference type="KEGG" id="tad:TRIADDRAFT_59528"/>
<evidence type="ECO:0000256" key="3">
    <source>
        <dbReference type="ARBA" id="ARBA00023157"/>
    </source>
</evidence>
<dbReference type="AlphaFoldDB" id="B3S5W2"/>
<dbReference type="InParanoid" id="B3S5W2"/>
<dbReference type="HOGENOM" id="CLU_010961_0_0_1"/>
<feature type="domain" description="Ig-like" evidence="6">
    <location>
        <begin position="137"/>
        <end position="205"/>
    </location>
</feature>
<evidence type="ECO:0000256" key="2">
    <source>
        <dbReference type="ARBA" id="ARBA00022737"/>
    </source>
</evidence>
<sequence>MKLHFKSRITVLKVLGHKLQRDAQVDITQPTSSPFSVEGGNNIRVCFQCTPTNGYRVLGWNHNNTRIVASNRISLELSNTELCISALNPGDLGDYTCVGNNNAGQTRTASFVLLVTLGYSIETKRQQTIPFFQTGLVSCKVAGYPPPNITWRLNGTEIDFYRSNRHRLLGNGSLLIYNVNHNDSGRYRITVIRPGQQIPLTESINVNVGVYPRFYRYGRYPGYPVNVTVISGSNFTLSCNGLGTPTPNITWLGPNRLPVFNLRYRVTNGGRLFHIYNAQRNFDSEFTCRVNNTIATISGTAHVTIYEKPVISSLTNSLSIATGSAISLRCITTGYPRPRITWYRDGQFVNIGIGGAVKQDIVRGETVTSYLNMTNVGLNQAGIYTCSSSNNIPFTSNRTTQITTNVRAQVDSSFGLPIVRGAVTGKTTLLCRASGSPRPLIYWSKDNINITRQVNPSITITSKNLSSIAILSNLTIYGLNRSNFGNYNAAHRRIIQLQEISFPSFPRSVTVRSTTTHSLTISWSSPINQGGGIIQMYRIAYYRKNLRKQYQYTPSSQITLNNLVDNTDYIVEVSASNEAGYGKSATMIFRTAKPGLPSPPTNIEIRLLSKDSFLINWQTAIDNGGVPIISYIISYKLHSSRYNWSEFYVPSYERSHTIYNLPFGGQYDVRMFTYTKAGRSSPTRTWNVTLSQAQLSTSQLGAIIVVCIILSLIAFDLAVYYLHEKGLTAAIINICSTPNDTEIIKTSQDTTMVANTNATRNSIKEDQISGFLKLSNSTFDIILTSYNSEWISANVSYNHRVRVRVRLNSVMNGIW</sequence>
<reference evidence="8 9" key="1">
    <citation type="journal article" date="2008" name="Nature">
        <title>The Trichoplax genome and the nature of placozoans.</title>
        <authorList>
            <person name="Srivastava M."/>
            <person name="Begovic E."/>
            <person name="Chapman J."/>
            <person name="Putnam N.H."/>
            <person name="Hellsten U."/>
            <person name="Kawashima T."/>
            <person name="Kuo A."/>
            <person name="Mitros T."/>
            <person name="Salamov A."/>
            <person name="Carpenter M.L."/>
            <person name="Signorovitch A.Y."/>
            <person name="Moreno M.A."/>
            <person name="Kamm K."/>
            <person name="Grimwood J."/>
            <person name="Schmutz J."/>
            <person name="Shapiro H."/>
            <person name="Grigoriev I.V."/>
            <person name="Buss L.W."/>
            <person name="Schierwater B."/>
            <person name="Dellaporta S.L."/>
            <person name="Rokhsar D.S."/>
        </authorList>
    </citation>
    <scope>NUCLEOTIDE SEQUENCE [LARGE SCALE GENOMIC DNA]</scope>
    <source>
        <strain evidence="8 9">Grell-BS-1999</strain>
    </source>
</reference>
<keyword evidence="5" id="KW-0812">Transmembrane</keyword>
<dbReference type="CTD" id="6756725"/>
<dbReference type="InterPro" id="IPR003599">
    <property type="entry name" value="Ig_sub"/>
</dbReference>
<feature type="domain" description="Ig-like" evidence="6">
    <location>
        <begin position="309"/>
        <end position="403"/>
    </location>
</feature>
<dbReference type="InterPro" id="IPR003598">
    <property type="entry name" value="Ig_sub2"/>
</dbReference>
<dbReference type="Pfam" id="PF00041">
    <property type="entry name" value="fn3"/>
    <property type="match status" value="2"/>
</dbReference>
<evidence type="ECO:0000256" key="4">
    <source>
        <dbReference type="ARBA" id="ARBA00023319"/>
    </source>
</evidence>